<evidence type="ECO:0000313" key="3">
    <source>
        <dbReference type="Proteomes" id="UP001482520"/>
    </source>
</evidence>
<feature type="transmembrane region" description="Helical" evidence="1">
    <location>
        <begin position="161"/>
        <end position="181"/>
    </location>
</feature>
<name>A0ABV1NXG8_9ACTN</name>
<dbReference type="RefSeq" id="WP_349804309.1">
    <property type="nucleotide sequence ID" value="NZ_JBEGDP010000006.1"/>
</dbReference>
<keyword evidence="1" id="KW-0812">Transmembrane</keyword>
<feature type="transmembrane region" description="Helical" evidence="1">
    <location>
        <begin position="20"/>
        <end position="40"/>
    </location>
</feature>
<dbReference type="InterPro" id="IPR029052">
    <property type="entry name" value="Metallo-depent_PP-like"/>
</dbReference>
<dbReference type="SUPFAM" id="SSF56300">
    <property type="entry name" value="Metallo-dependent phosphatases"/>
    <property type="match status" value="1"/>
</dbReference>
<accession>A0ABV1NXG8</accession>
<evidence type="ECO:0000256" key="1">
    <source>
        <dbReference type="SAM" id="Phobius"/>
    </source>
</evidence>
<dbReference type="Proteomes" id="UP001482520">
    <property type="component" value="Unassembled WGS sequence"/>
</dbReference>
<feature type="transmembrane region" description="Helical" evidence="1">
    <location>
        <begin position="128"/>
        <end position="149"/>
    </location>
</feature>
<keyword evidence="3" id="KW-1185">Reference proteome</keyword>
<keyword evidence="1" id="KW-1133">Transmembrane helix</keyword>
<dbReference type="EMBL" id="JBEGDP010000006">
    <property type="protein sequence ID" value="MEQ7847174.1"/>
    <property type="molecule type" value="Genomic_DNA"/>
</dbReference>
<organism evidence="2 3">
    <name type="scientific">Nocardioides kribbensis</name>
    <dbReference type="NCBI Taxonomy" id="305517"/>
    <lineage>
        <taxon>Bacteria</taxon>
        <taxon>Bacillati</taxon>
        <taxon>Actinomycetota</taxon>
        <taxon>Actinomycetes</taxon>
        <taxon>Propionibacteriales</taxon>
        <taxon>Nocardioidaceae</taxon>
        <taxon>Nocardioides</taxon>
    </lineage>
</organism>
<gene>
    <name evidence="2" type="ORF">V6R90_07770</name>
</gene>
<proteinExistence type="predicted"/>
<keyword evidence="1" id="KW-0472">Membrane</keyword>
<comment type="caution">
    <text evidence="2">The sequence shown here is derived from an EMBL/GenBank/DDBJ whole genome shotgun (WGS) entry which is preliminary data.</text>
</comment>
<sequence>MHEEQTGPVRRRPWSAAAVVAGYLGAWLVLAALAAVLLFLGSDREVNLASHDAVVRPDLTGEVVVRTGPVLPDVRVASDSRIGIDVRLGKTDATTTGALLDRYAVIAAQPEGLEAKLREAVEDMAVDAALRGAVLGLVPLLVWVLVGGARRRELLGVARTPRGLLAVALVGLMVAGLWQPWAPREDRLTDEQRWVALDDFLGPGVPVPEELADVEVLGDVTTDETSRLVASAVDTYDKSRVFYADAAQAAADLDLHEPAEGETVAVVVSDRHDNVGMDAVARGIGDAAGASAVLDLGDDTSTGQPWEAFSLDSLNAAFDGDPYDDRRWAVTGNHDNGDFVGRYLADRGWTLLDGEVVDGPGGGDLLGVSDPRASGLGSWRDETGLSFDEVGTRLADAACGAEDRVETVVVHDANMAREVLERGCADLVLGGHLHVQGGPDRVEATDGDQVGYTVTNGTTGGAAYALAIGSKIRRAADVTLVTYAEDGRPAGVQSVQLQTNGAFTVRDYVELELVAAE</sequence>
<protein>
    <submittedName>
        <fullName evidence="2">Metallophosphoesterase</fullName>
    </submittedName>
</protein>
<evidence type="ECO:0000313" key="2">
    <source>
        <dbReference type="EMBL" id="MEQ7847174.1"/>
    </source>
</evidence>
<reference evidence="2 3" key="1">
    <citation type="submission" date="2024-02" db="EMBL/GenBank/DDBJ databases">
        <title>Full genome sequence of Nocardioides kribbensis.</title>
        <authorList>
            <person name="Poletto B.L."/>
            <person name="Silva G."/>
            <person name="Galante D."/>
            <person name="Campos K.R."/>
            <person name="Santos M.B.N."/>
            <person name="Sacchi C.T."/>
        </authorList>
    </citation>
    <scope>NUCLEOTIDE SEQUENCE [LARGE SCALE GENOMIC DNA]</scope>
    <source>
        <strain evidence="2 3">O4R</strain>
    </source>
</reference>